<accession>A0A835I663</accession>
<keyword evidence="3" id="KW-1185">Reference proteome</keyword>
<evidence type="ECO:0000313" key="2">
    <source>
        <dbReference type="EMBL" id="KAF9610392.1"/>
    </source>
</evidence>
<organism evidence="2 3">
    <name type="scientific">Coptis chinensis</name>
    <dbReference type="NCBI Taxonomy" id="261450"/>
    <lineage>
        <taxon>Eukaryota</taxon>
        <taxon>Viridiplantae</taxon>
        <taxon>Streptophyta</taxon>
        <taxon>Embryophyta</taxon>
        <taxon>Tracheophyta</taxon>
        <taxon>Spermatophyta</taxon>
        <taxon>Magnoliopsida</taxon>
        <taxon>Ranunculales</taxon>
        <taxon>Ranunculaceae</taxon>
        <taxon>Coptidoideae</taxon>
        <taxon>Coptis</taxon>
    </lineage>
</organism>
<reference evidence="2 3" key="1">
    <citation type="submission" date="2020-10" db="EMBL/GenBank/DDBJ databases">
        <title>The Coptis chinensis genome and diversification of protoberbering-type alkaloids.</title>
        <authorList>
            <person name="Wang B."/>
            <person name="Shu S."/>
            <person name="Song C."/>
            <person name="Liu Y."/>
        </authorList>
    </citation>
    <scope>NUCLEOTIDE SEQUENCE [LARGE SCALE GENOMIC DNA]</scope>
    <source>
        <strain evidence="2">HL-2020</strain>
        <tissue evidence="2">Leaf</tissue>
    </source>
</reference>
<feature type="region of interest" description="Disordered" evidence="1">
    <location>
        <begin position="1"/>
        <end position="47"/>
    </location>
</feature>
<feature type="compositionally biased region" description="Low complexity" evidence="1">
    <location>
        <begin position="15"/>
        <end position="24"/>
    </location>
</feature>
<evidence type="ECO:0000313" key="3">
    <source>
        <dbReference type="Proteomes" id="UP000631114"/>
    </source>
</evidence>
<sequence>MDSSSWHEDIGLLAGDDGPSGYESSDSDDPSDDELSDSNEPIDESGSLDISGVAEMVLVQSNYIGTDESKLLNGKATTFNVEKLPSILRLIIPDIPTYRVIITGLGSKRAPLKLYSDSEREGHVYMDVADSDCMLEDDGLVYGEFSGSDSPAGVEKSGGYAEKVSGVAGVVPREESSGGQAICVGRYGGVLYQHVLGTPHTAPGVCPFGPIMLPFVYNSVCTAGE</sequence>
<protein>
    <submittedName>
        <fullName evidence="2">Uncharacterized protein</fullName>
    </submittedName>
</protein>
<comment type="caution">
    <text evidence="2">The sequence shown here is derived from an EMBL/GenBank/DDBJ whole genome shotgun (WGS) entry which is preliminary data.</text>
</comment>
<name>A0A835I663_9MAGN</name>
<feature type="compositionally biased region" description="Acidic residues" evidence="1">
    <location>
        <begin position="25"/>
        <end position="43"/>
    </location>
</feature>
<gene>
    <name evidence="2" type="ORF">IFM89_022303</name>
</gene>
<dbReference type="AlphaFoldDB" id="A0A835I663"/>
<feature type="compositionally biased region" description="Basic and acidic residues" evidence="1">
    <location>
        <begin position="1"/>
        <end position="10"/>
    </location>
</feature>
<dbReference type="Proteomes" id="UP000631114">
    <property type="component" value="Unassembled WGS sequence"/>
</dbReference>
<dbReference type="EMBL" id="JADFTS010000004">
    <property type="protein sequence ID" value="KAF9610392.1"/>
    <property type="molecule type" value="Genomic_DNA"/>
</dbReference>
<evidence type="ECO:0000256" key="1">
    <source>
        <dbReference type="SAM" id="MobiDB-lite"/>
    </source>
</evidence>
<proteinExistence type="predicted"/>